<protein>
    <recommendedName>
        <fullName evidence="1">SGNH hydrolase-type esterase domain-containing protein</fullName>
    </recommendedName>
</protein>
<accession>A0A6C0AN93</accession>
<dbReference type="GO" id="GO:0004622">
    <property type="term" value="F:phosphatidylcholine lysophospholipase activity"/>
    <property type="evidence" value="ECO:0007669"/>
    <property type="project" value="TreeGrafter"/>
</dbReference>
<dbReference type="InterPro" id="IPR013830">
    <property type="entry name" value="SGNH_hydro"/>
</dbReference>
<dbReference type="SUPFAM" id="SSF52266">
    <property type="entry name" value="SGNH hydrolase"/>
    <property type="match status" value="1"/>
</dbReference>
<evidence type="ECO:0000259" key="1">
    <source>
        <dbReference type="Pfam" id="PF13472"/>
    </source>
</evidence>
<dbReference type="InterPro" id="IPR051532">
    <property type="entry name" value="Ester_Hydrolysis_Enzymes"/>
</dbReference>
<sequence length="181" mass="20456">MIVFIGDSIFQWWDPEHFKIFSKYETINFGVAGYTTKNVLDFLVATNLHGLKPEVIVILIGTNNSDRNYTTAGTLAEIKDIIDVTLELSPKSKILLMGILPRGDSNADRKRVFNSAINKLLKAEKFQKEVYYIDIGYMFLKGDENETISKEIMYDGLHLTTKGYGLLSDAISSFIMILIDS</sequence>
<dbReference type="EMBL" id="MN740732">
    <property type="protein sequence ID" value="QHS81279.1"/>
    <property type="molecule type" value="Genomic_DNA"/>
</dbReference>
<reference evidence="2" key="1">
    <citation type="journal article" date="2020" name="Nature">
        <title>Giant virus diversity and host interactions through global metagenomics.</title>
        <authorList>
            <person name="Schulz F."/>
            <person name="Roux S."/>
            <person name="Paez-Espino D."/>
            <person name="Jungbluth S."/>
            <person name="Walsh D.A."/>
            <person name="Denef V.J."/>
            <person name="McMahon K.D."/>
            <person name="Konstantinidis K.T."/>
            <person name="Eloe-Fadrosh E.A."/>
            <person name="Kyrpides N.C."/>
            <person name="Woyke T."/>
        </authorList>
    </citation>
    <scope>NUCLEOTIDE SEQUENCE</scope>
    <source>
        <strain evidence="2">GVMAG-S-1101161-73</strain>
    </source>
</reference>
<dbReference type="PANTHER" id="PTHR30383">
    <property type="entry name" value="THIOESTERASE 1/PROTEASE 1/LYSOPHOSPHOLIPASE L1"/>
    <property type="match status" value="1"/>
</dbReference>
<dbReference type="PANTHER" id="PTHR30383:SF5">
    <property type="entry name" value="SGNH HYDROLASE-TYPE ESTERASE DOMAIN-CONTAINING PROTEIN"/>
    <property type="match status" value="1"/>
</dbReference>
<dbReference type="AlphaFoldDB" id="A0A6C0AN93"/>
<organism evidence="2">
    <name type="scientific">viral metagenome</name>
    <dbReference type="NCBI Taxonomy" id="1070528"/>
    <lineage>
        <taxon>unclassified sequences</taxon>
        <taxon>metagenomes</taxon>
        <taxon>organismal metagenomes</taxon>
    </lineage>
</organism>
<dbReference type="Gene3D" id="3.40.50.1110">
    <property type="entry name" value="SGNH hydrolase"/>
    <property type="match status" value="1"/>
</dbReference>
<feature type="domain" description="SGNH hydrolase-type esterase" evidence="1">
    <location>
        <begin position="4"/>
        <end position="165"/>
    </location>
</feature>
<evidence type="ECO:0000313" key="2">
    <source>
        <dbReference type="EMBL" id="QHS81279.1"/>
    </source>
</evidence>
<name>A0A6C0AN93_9ZZZZ</name>
<proteinExistence type="predicted"/>
<dbReference type="Pfam" id="PF13472">
    <property type="entry name" value="Lipase_GDSL_2"/>
    <property type="match status" value="1"/>
</dbReference>
<dbReference type="InterPro" id="IPR036514">
    <property type="entry name" value="SGNH_hydro_sf"/>
</dbReference>